<proteinExistence type="predicted"/>
<protein>
    <submittedName>
        <fullName evidence="1">Uncharacterized protein</fullName>
    </submittedName>
</protein>
<sequence>MDQIFRPQPDVVRGADFDVLRALVLGLALVEDRAGFAARGFLGVSLLVILIP</sequence>
<organism evidence="1 2">
    <name type="scientific">Shewanella algidipiscicola</name>
    <dbReference type="NCBI Taxonomy" id="614070"/>
    <lineage>
        <taxon>Bacteria</taxon>
        <taxon>Pseudomonadati</taxon>
        <taxon>Pseudomonadota</taxon>
        <taxon>Gammaproteobacteria</taxon>
        <taxon>Alteromonadales</taxon>
        <taxon>Shewanellaceae</taxon>
        <taxon>Shewanella</taxon>
    </lineage>
</organism>
<reference evidence="1 2" key="1">
    <citation type="submission" date="2021-05" db="EMBL/GenBank/DDBJ databases">
        <title>Molecular characterization for Shewanella algae harboring chromosomal blaOXA-55-like strains isolated from clinical and environment sample.</title>
        <authorList>
            <person name="Ohama Y."/>
            <person name="Aoki K."/>
            <person name="Harada S."/>
            <person name="Moriya K."/>
            <person name="Ishii Y."/>
            <person name="Tateda K."/>
        </authorList>
    </citation>
    <scope>NUCLEOTIDE SEQUENCE [LARGE SCALE GENOMIC DNA]</scope>
    <source>
        <strain evidence="1 2">LMG 23746</strain>
    </source>
</reference>
<dbReference type="EMBL" id="BPFB01000010">
    <property type="protein sequence ID" value="GIU44643.1"/>
    <property type="molecule type" value="Genomic_DNA"/>
</dbReference>
<dbReference type="RefSeq" id="WP_239473198.1">
    <property type="nucleotide sequence ID" value="NZ_BPFB01000010.1"/>
</dbReference>
<keyword evidence="2" id="KW-1185">Reference proteome</keyword>
<accession>A0ABQ4PAU2</accession>
<dbReference type="Proteomes" id="UP000761574">
    <property type="component" value="Unassembled WGS sequence"/>
</dbReference>
<evidence type="ECO:0000313" key="2">
    <source>
        <dbReference type="Proteomes" id="UP000761574"/>
    </source>
</evidence>
<evidence type="ECO:0000313" key="1">
    <source>
        <dbReference type="EMBL" id="GIU44643.1"/>
    </source>
</evidence>
<comment type="caution">
    <text evidence="1">The sequence shown here is derived from an EMBL/GenBank/DDBJ whole genome shotgun (WGS) entry which is preliminary data.</text>
</comment>
<name>A0ABQ4PAU2_9GAMM</name>
<gene>
    <name evidence="1" type="ORF">TUM4630_10820</name>
</gene>